<evidence type="ECO:0000256" key="1">
    <source>
        <dbReference type="ARBA" id="ARBA00022491"/>
    </source>
</evidence>
<dbReference type="SUPFAM" id="SSF46689">
    <property type="entry name" value="Homeodomain-like"/>
    <property type="match status" value="1"/>
</dbReference>
<feature type="domain" description="HTH tetR-type" evidence="6">
    <location>
        <begin position="8"/>
        <end position="68"/>
    </location>
</feature>
<dbReference type="SUPFAM" id="SSF48498">
    <property type="entry name" value="Tetracyclin repressor-like, C-terminal domain"/>
    <property type="match status" value="1"/>
</dbReference>
<evidence type="ECO:0000256" key="4">
    <source>
        <dbReference type="ARBA" id="ARBA00023163"/>
    </source>
</evidence>
<dbReference type="GO" id="GO:0000976">
    <property type="term" value="F:transcription cis-regulatory region binding"/>
    <property type="evidence" value="ECO:0007669"/>
    <property type="project" value="TreeGrafter"/>
</dbReference>
<dbReference type="InterPro" id="IPR039538">
    <property type="entry name" value="BetI_C"/>
</dbReference>
<dbReference type="EMBL" id="JAAGLU010000047">
    <property type="protein sequence ID" value="NEC91754.1"/>
    <property type="molecule type" value="Genomic_DNA"/>
</dbReference>
<reference evidence="7" key="1">
    <citation type="submission" date="2020-01" db="EMBL/GenBank/DDBJ databases">
        <title>Insect and environment-associated Actinomycetes.</title>
        <authorList>
            <person name="Currrie C."/>
            <person name="Chevrette M."/>
            <person name="Carlson C."/>
            <person name="Stubbendieck R."/>
            <person name="Wendt-Pienkowski E."/>
        </authorList>
    </citation>
    <scope>NUCLEOTIDE SEQUENCE</scope>
    <source>
        <strain evidence="7">SID12501</strain>
    </source>
</reference>
<evidence type="ECO:0000256" key="2">
    <source>
        <dbReference type="ARBA" id="ARBA00023015"/>
    </source>
</evidence>
<proteinExistence type="predicted"/>
<organism evidence="7">
    <name type="scientific">Streptomyces sp. SID12501</name>
    <dbReference type="NCBI Taxonomy" id="2706042"/>
    <lineage>
        <taxon>Bacteria</taxon>
        <taxon>Bacillati</taxon>
        <taxon>Actinomycetota</taxon>
        <taxon>Actinomycetes</taxon>
        <taxon>Kitasatosporales</taxon>
        <taxon>Streptomycetaceae</taxon>
        <taxon>Streptomyces</taxon>
    </lineage>
</organism>
<dbReference type="PANTHER" id="PTHR30055:SF148">
    <property type="entry name" value="TETR-FAMILY TRANSCRIPTIONAL REGULATOR"/>
    <property type="match status" value="1"/>
</dbReference>
<keyword evidence="4" id="KW-0804">Transcription</keyword>
<dbReference type="GO" id="GO:0003700">
    <property type="term" value="F:DNA-binding transcription factor activity"/>
    <property type="evidence" value="ECO:0007669"/>
    <property type="project" value="TreeGrafter"/>
</dbReference>
<dbReference type="PANTHER" id="PTHR30055">
    <property type="entry name" value="HTH-TYPE TRANSCRIPTIONAL REGULATOR RUTR"/>
    <property type="match status" value="1"/>
</dbReference>
<evidence type="ECO:0000313" key="7">
    <source>
        <dbReference type="EMBL" id="NEC91754.1"/>
    </source>
</evidence>
<evidence type="ECO:0000256" key="5">
    <source>
        <dbReference type="PROSITE-ProRule" id="PRU00335"/>
    </source>
</evidence>
<dbReference type="InterPro" id="IPR001647">
    <property type="entry name" value="HTH_TetR"/>
</dbReference>
<comment type="caution">
    <text evidence="7">The sequence shown here is derived from an EMBL/GenBank/DDBJ whole genome shotgun (WGS) entry which is preliminary data.</text>
</comment>
<keyword evidence="1" id="KW-0678">Repressor</keyword>
<feature type="DNA-binding region" description="H-T-H motif" evidence="5">
    <location>
        <begin position="31"/>
        <end position="50"/>
    </location>
</feature>
<accession>A0A6B3C5R8</accession>
<gene>
    <name evidence="7" type="ORF">G3I71_39555</name>
</gene>
<dbReference type="AlphaFoldDB" id="A0A6B3C5R8"/>
<dbReference type="PRINTS" id="PR00455">
    <property type="entry name" value="HTHTETR"/>
</dbReference>
<evidence type="ECO:0000259" key="6">
    <source>
        <dbReference type="PROSITE" id="PS50977"/>
    </source>
</evidence>
<dbReference type="Pfam" id="PF13977">
    <property type="entry name" value="TetR_C_6"/>
    <property type="match status" value="1"/>
</dbReference>
<keyword evidence="3 5" id="KW-0238">DNA-binding</keyword>
<keyword evidence="2" id="KW-0805">Transcription regulation</keyword>
<dbReference type="Pfam" id="PF00440">
    <property type="entry name" value="TetR_N"/>
    <property type="match status" value="1"/>
</dbReference>
<name>A0A6B3C5R8_9ACTN</name>
<dbReference type="InterPro" id="IPR050109">
    <property type="entry name" value="HTH-type_TetR-like_transc_reg"/>
</dbReference>
<sequence length="199" mass="21953">MPKIVDHDARREEIIEAVWRLVARRGFAALNMRDLAAEAGFTNGALARYFPTKAAILRAALERTNAATEQRAARTIAGANGLNAFRKFCVEIMPLDDERLNEARVVIGFWNYAVADQELIGVYDQAISRWRDQMLSYLHTAAEAGEINPSCDLDAFLDLAMATLMGLQINAIFAARLTTPSRQLRILDGLIAGLQTGTS</sequence>
<evidence type="ECO:0000256" key="3">
    <source>
        <dbReference type="ARBA" id="ARBA00023125"/>
    </source>
</evidence>
<dbReference type="RefSeq" id="WP_164322775.1">
    <property type="nucleotide sequence ID" value="NZ_JAAGLU010000047.1"/>
</dbReference>
<protein>
    <submittedName>
        <fullName evidence="7">TetR/AcrR family transcriptional regulator</fullName>
    </submittedName>
</protein>
<dbReference type="InterPro" id="IPR036271">
    <property type="entry name" value="Tet_transcr_reg_TetR-rel_C_sf"/>
</dbReference>
<dbReference type="InterPro" id="IPR009057">
    <property type="entry name" value="Homeodomain-like_sf"/>
</dbReference>
<dbReference type="PROSITE" id="PS50977">
    <property type="entry name" value="HTH_TETR_2"/>
    <property type="match status" value="1"/>
</dbReference>
<dbReference type="Gene3D" id="1.10.357.10">
    <property type="entry name" value="Tetracycline Repressor, domain 2"/>
    <property type="match status" value="1"/>
</dbReference>